<accession>A0ACC3DA85</accession>
<protein>
    <submittedName>
        <fullName evidence="1">Uncharacterized protein</fullName>
    </submittedName>
</protein>
<organism evidence="1 2">
    <name type="scientific">Coniosporium uncinatum</name>
    <dbReference type="NCBI Taxonomy" id="93489"/>
    <lineage>
        <taxon>Eukaryota</taxon>
        <taxon>Fungi</taxon>
        <taxon>Dikarya</taxon>
        <taxon>Ascomycota</taxon>
        <taxon>Pezizomycotina</taxon>
        <taxon>Dothideomycetes</taxon>
        <taxon>Dothideomycetes incertae sedis</taxon>
        <taxon>Coniosporium</taxon>
    </lineage>
</organism>
<proteinExistence type="predicted"/>
<evidence type="ECO:0000313" key="1">
    <source>
        <dbReference type="EMBL" id="KAK3064238.1"/>
    </source>
</evidence>
<keyword evidence="2" id="KW-1185">Reference proteome</keyword>
<gene>
    <name evidence="1" type="ORF">LTS18_008942</name>
</gene>
<name>A0ACC3DA85_9PEZI</name>
<dbReference type="EMBL" id="JAWDJW010006572">
    <property type="protein sequence ID" value="KAK3064238.1"/>
    <property type="molecule type" value="Genomic_DNA"/>
</dbReference>
<reference evidence="1" key="1">
    <citation type="submission" date="2024-09" db="EMBL/GenBank/DDBJ databases">
        <title>Black Yeasts Isolated from many extreme environments.</title>
        <authorList>
            <person name="Coleine C."/>
            <person name="Stajich J.E."/>
            <person name="Selbmann L."/>
        </authorList>
    </citation>
    <scope>NUCLEOTIDE SEQUENCE</scope>
    <source>
        <strain evidence="1">CCFEE 5737</strain>
    </source>
</reference>
<sequence>MSNIKNGDAATVPTKMETDTSEEVKSPPPKPQATPKSASKKRTAKTAEDGTPTKKTKAVSKKIGTTPDEITDEERMLVEWKDAGRSWPEIMTEWENITGAAPSSRDMLRKRYPKLKAALSVVKTEHISLLMQAKSDADERIDKQIAMLERKRWETVAEIIKELGGDEYPSGTCEKTWKQQGVSGTPKPTPVAALLTTDEDAETGAVKDEEMEDGDV</sequence>
<dbReference type="Proteomes" id="UP001186974">
    <property type="component" value="Unassembled WGS sequence"/>
</dbReference>
<comment type="caution">
    <text evidence="1">The sequence shown here is derived from an EMBL/GenBank/DDBJ whole genome shotgun (WGS) entry which is preliminary data.</text>
</comment>
<evidence type="ECO:0000313" key="2">
    <source>
        <dbReference type="Proteomes" id="UP001186974"/>
    </source>
</evidence>